<dbReference type="Gene3D" id="3.30.1540.10">
    <property type="entry name" value="formyl-coa transferase, domain 3"/>
    <property type="match status" value="2"/>
</dbReference>
<organism evidence="2 3">
    <name type="scientific">Mycobacterium colombiense CECT 3035</name>
    <dbReference type="NCBI Taxonomy" id="1041522"/>
    <lineage>
        <taxon>Bacteria</taxon>
        <taxon>Bacillati</taxon>
        <taxon>Actinomycetota</taxon>
        <taxon>Actinomycetes</taxon>
        <taxon>Mycobacteriales</taxon>
        <taxon>Mycobacteriaceae</taxon>
        <taxon>Mycobacterium</taxon>
        <taxon>Mycobacterium avium complex (MAC)</taxon>
    </lineage>
</organism>
<accession>J4TKX5</accession>
<dbReference type="Pfam" id="PF02515">
    <property type="entry name" value="CoA_transf_3"/>
    <property type="match status" value="2"/>
</dbReference>
<dbReference type="OrthoDB" id="9797653at2"/>
<protein>
    <submittedName>
        <fullName evidence="2">Caib/baif family protein</fullName>
    </submittedName>
</protein>
<dbReference type="RefSeq" id="WP_007771496.1">
    <property type="nucleotide sequence ID" value="NZ_AFVW02000002.1"/>
</dbReference>
<dbReference type="STRING" id="1041522.GCA_002105755_01074"/>
<dbReference type="Gene3D" id="3.40.50.10540">
    <property type="entry name" value="Crotonobetainyl-coa:carnitine coa-transferase, domain 1"/>
    <property type="match status" value="2"/>
</dbReference>
<dbReference type="GeneID" id="31527365"/>
<dbReference type="AlphaFoldDB" id="J4TKX5"/>
<dbReference type="Proteomes" id="UP000006455">
    <property type="component" value="Unassembled WGS sequence"/>
</dbReference>
<reference evidence="2 3" key="1">
    <citation type="journal article" date="2011" name="J. Bacteriol.">
        <title>Genome sequence of the Mycobacterium colombiense type strain, CECT 3035.</title>
        <authorList>
            <person name="Gonzalez-Perez M."/>
            <person name="Murcia M.I."/>
            <person name="Landsman D."/>
            <person name="Jordan I.K."/>
            <person name="Marino-Ramirez L."/>
        </authorList>
    </citation>
    <scope>NUCLEOTIDE SEQUENCE [LARGE SCALE GENOMIC DNA]</scope>
    <source>
        <strain evidence="2 3">CECT 3035</strain>
    </source>
</reference>
<dbReference type="PANTHER" id="PTHR48207">
    <property type="entry name" value="SUCCINATE--HYDROXYMETHYLGLUTARATE COA-TRANSFERASE"/>
    <property type="match status" value="1"/>
</dbReference>
<gene>
    <name evidence="2" type="ORF">MCOL_V209915</name>
</gene>
<name>J4TKX5_9MYCO</name>
<dbReference type="InterPro" id="IPR050483">
    <property type="entry name" value="CoA-transferase_III_domain"/>
</dbReference>
<keyword evidence="1" id="KW-0808">Transferase</keyword>
<dbReference type="GO" id="GO:0008410">
    <property type="term" value="F:CoA-transferase activity"/>
    <property type="evidence" value="ECO:0007669"/>
    <property type="project" value="TreeGrafter"/>
</dbReference>
<sequence length="787" mass="84558">MSALTGIRVVELAESVAGEYCGKLLADFGAEVIKIEAPERGSATRAMAPLLADGCDGSALFAYLNTNKRSAVLDLGSEVDAERLRRLIDTADAVIEGRATDRSALYPSVVFCSITPYGHGVPAEFDNARSINVFHASGWGYHTPSHPDPGKPPLQGPGRFLADYEAGLEAALCVASSLWGRLHTGRGEFIDISQQAVLVSRADCILGRFVTGEVPAGGERGDFDQAGPASFFACADGFVYLYMTSGAHWSGVKTLLGHPDWLDEFEDDWLEFSVTAQKVTAFQRGFAAWVAGLRKEEAAERAQRLGVPLVPVNGAADLHHSPQYRHRGFFQRIRHPVLGEAAYPTVPYALSASPARIASAAPGLGEHTRSVMESVDIPRARPTVKSAQLKPPRDARGGPLEGVRVVELTKVWAGPYAGKLLAMLGAEVIKVETPGNPEEMRAYGGTDINHAPYFLSINPEILSVDLDIKSADGMARLRELIARSDIVINNLRPGAMERQGLGYQRLAEIKSDVISVSIKMWGNDGPLGHQTGYAPCFAALAGPASLVGYPDGPPLGTSMRYGDSTVGAAAAYAAVVALLHRELSGAGQFVDVSAVETLSSMIGDCLLEQSLTGRPLGPSGNTNPDMCPHGCYPCADGGWLTVAVANDSEWRRLCEALGAAPLADEPRYATRESRHRHADVLDEDLSRLTRGQDAERLAERLRAAGVPAAKSATSMDVVADQRLWDRELYRFVTDHREGQRPVLGPSWRMARPARISRGAPDLGEDTDYVLHEILGKQPMGGTWRPGT</sequence>
<evidence type="ECO:0000256" key="1">
    <source>
        <dbReference type="ARBA" id="ARBA00022679"/>
    </source>
</evidence>
<dbReference type="InterPro" id="IPR023606">
    <property type="entry name" value="CoA-Trfase_III_dom_1_sf"/>
</dbReference>
<dbReference type="InterPro" id="IPR044855">
    <property type="entry name" value="CoA-Trfase_III_dom3_sf"/>
</dbReference>
<dbReference type="InterPro" id="IPR003673">
    <property type="entry name" value="CoA-Trfase_fam_III"/>
</dbReference>
<evidence type="ECO:0000313" key="3">
    <source>
        <dbReference type="Proteomes" id="UP000006455"/>
    </source>
</evidence>
<dbReference type="eggNOG" id="COG1804">
    <property type="taxonomic scope" value="Bacteria"/>
</dbReference>
<comment type="caution">
    <text evidence="2">The sequence shown here is derived from an EMBL/GenBank/DDBJ whole genome shotgun (WGS) entry which is preliminary data.</text>
</comment>
<dbReference type="PANTHER" id="PTHR48207:SF3">
    <property type="entry name" value="SUCCINATE--HYDROXYMETHYLGLUTARATE COA-TRANSFERASE"/>
    <property type="match status" value="1"/>
</dbReference>
<dbReference type="SUPFAM" id="SSF89796">
    <property type="entry name" value="CoA-transferase family III (CaiB/BaiF)"/>
    <property type="match status" value="2"/>
</dbReference>
<dbReference type="EMBL" id="AFVW02000002">
    <property type="protein sequence ID" value="EJO90498.1"/>
    <property type="molecule type" value="Genomic_DNA"/>
</dbReference>
<evidence type="ECO:0000313" key="2">
    <source>
        <dbReference type="EMBL" id="EJO90498.1"/>
    </source>
</evidence>
<proteinExistence type="predicted"/>